<dbReference type="SUPFAM" id="SSF51283">
    <property type="entry name" value="dUTPase-like"/>
    <property type="match status" value="1"/>
</dbReference>
<dbReference type="Pfam" id="PF00692">
    <property type="entry name" value="dUTPase"/>
    <property type="match status" value="1"/>
</dbReference>
<evidence type="ECO:0000256" key="2">
    <source>
        <dbReference type="ARBA" id="ARBA00012379"/>
    </source>
</evidence>
<accession>A0A6C0LCZ1</accession>
<dbReference type="AlphaFoldDB" id="A0A6C0LCZ1"/>
<dbReference type="InterPro" id="IPR008181">
    <property type="entry name" value="dUTPase"/>
</dbReference>
<dbReference type="PANTHER" id="PTHR11241:SF0">
    <property type="entry name" value="DEOXYURIDINE 5'-TRIPHOSPHATE NUCLEOTIDOHYDROLASE"/>
    <property type="match status" value="1"/>
</dbReference>
<evidence type="ECO:0000256" key="1">
    <source>
        <dbReference type="ARBA" id="ARBA00006581"/>
    </source>
</evidence>
<dbReference type="GO" id="GO:0004170">
    <property type="term" value="F:dUTP diphosphatase activity"/>
    <property type="evidence" value="ECO:0007669"/>
    <property type="project" value="UniProtKB-EC"/>
</dbReference>
<dbReference type="InterPro" id="IPR029054">
    <property type="entry name" value="dUTPase-like"/>
</dbReference>
<organism evidence="5">
    <name type="scientific">viral metagenome</name>
    <dbReference type="NCBI Taxonomy" id="1070528"/>
    <lineage>
        <taxon>unclassified sequences</taxon>
        <taxon>metagenomes</taxon>
        <taxon>organismal metagenomes</taxon>
    </lineage>
</organism>
<dbReference type="Gene3D" id="2.70.40.10">
    <property type="match status" value="1"/>
</dbReference>
<dbReference type="InterPro" id="IPR036157">
    <property type="entry name" value="dUTPase-like_sf"/>
</dbReference>
<evidence type="ECO:0000256" key="3">
    <source>
        <dbReference type="ARBA" id="ARBA00023080"/>
    </source>
</evidence>
<proteinExistence type="inferred from homology"/>
<dbReference type="EMBL" id="MN740474">
    <property type="protein sequence ID" value="QHU28809.1"/>
    <property type="molecule type" value="Genomic_DNA"/>
</dbReference>
<feature type="domain" description="dUTPase-like" evidence="4">
    <location>
        <begin position="25"/>
        <end position="146"/>
    </location>
</feature>
<reference evidence="5" key="1">
    <citation type="journal article" date="2020" name="Nature">
        <title>Giant virus diversity and host interactions through global metagenomics.</title>
        <authorList>
            <person name="Schulz F."/>
            <person name="Roux S."/>
            <person name="Paez-Espino D."/>
            <person name="Jungbluth S."/>
            <person name="Walsh D.A."/>
            <person name="Denef V.J."/>
            <person name="McMahon K.D."/>
            <person name="Konstantinidis K.T."/>
            <person name="Eloe-Fadrosh E.A."/>
            <person name="Kyrpides N.C."/>
            <person name="Woyke T."/>
        </authorList>
    </citation>
    <scope>NUCLEOTIDE SEQUENCE</scope>
    <source>
        <strain evidence="5">GVMAG-M-3300027791-30</strain>
    </source>
</reference>
<protein>
    <recommendedName>
        <fullName evidence="2">dUTP diphosphatase</fullName>
        <ecNumber evidence="2">3.6.1.23</ecNumber>
    </recommendedName>
</protein>
<dbReference type="EC" id="3.6.1.23" evidence="2"/>
<keyword evidence="3" id="KW-0546">Nucleotide metabolism</keyword>
<dbReference type="GO" id="GO:0046081">
    <property type="term" value="P:dUTP catabolic process"/>
    <property type="evidence" value="ECO:0007669"/>
    <property type="project" value="InterPro"/>
</dbReference>
<evidence type="ECO:0000313" key="5">
    <source>
        <dbReference type="EMBL" id="QHU28809.1"/>
    </source>
</evidence>
<dbReference type="GO" id="GO:0000287">
    <property type="term" value="F:magnesium ion binding"/>
    <property type="evidence" value="ECO:0007669"/>
    <property type="project" value="InterPro"/>
</dbReference>
<name>A0A6C0LCZ1_9ZZZZ</name>
<dbReference type="PANTHER" id="PTHR11241">
    <property type="entry name" value="DEOXYURIDINE 5'-TRIPHOSPHATE NUCLEOTIDOHYDROLASE"/>
    <property type="match status" value="1"/>
</dbReference>
<comment type="similarity">
    <text evidence="1">Belongs to the dUTPase family.</text>
</comment>
<dbReference type="GO" id="GO:0006226">
    <property type="term" value="P:dUMP biosynthetic process"/>
    <property type="evidence" value="ECO:0007669"/>
    <property type="project" value="InterPro"/>
</dbReference>
<evidence type="ECO:0000259" key="4">
    <source>
        <dbReference type="Pfam" id="PF00692"/>
    </source>
</evidence>
<sequence length="148" mass="16518">MLHLELKIFADNKEQWVNHPTYSKAKQNEDTGLDVPMPYSITVPAKSKSFTVDLGFKAEQNFGYMLVPRSSISKTPLRLANSIGIIDKSYRGKVMVKVDNNSGSDFIMNEGSCYFQIVAFSGILPTYFLVDYINVTKRGDGGFGSTTR</sequence>